<sequence length="42" mass="4470">MLSQRLSLSVLALVEHGKKTSESWLDLSGSLASFPSAPKAVK</sequence>
<gene>
    <name evidence="1" type="ORF">PPIS_b1143</name>
</gene>
<proteinExistence type="predicted"/>
<dbReference type="Proteomes" id="UP000016521">
    <property type="component" value="Chromosome II"/>
</dbReference>
<accession>A0ABM6NME6</accession>
<organism evidence="1 2">
    <name type="scientific">Pseudoalteromonas piscicida</name>
    <dbReference type="NCBI Taxonomy" id="43662"/>
    <lineage>
        <taxon>Bacteria</taxon>
        <taxon>Pseudomonadati</taxon>
        <taxon>Pseudomonadota</taxon>
        <taxon>Gammaproteobacteria</taxon>
        <taxon>Alteromonadales</taxon>
        <taxon>Pseudoalteromonadaceae</taxon>
        <taxon>Pseudoalteromonas</taxon>
    </lineage>
</organism>
<protein>
    <submittedName>
        <fullName evidence="1">Uncharacterized protein</fullName>
    </submittedName>
</protein>
<dbReference type="EMBL" id="CP011925">
    <property type="protein sequence ID" value="ATD10160.1"/>
    <property type="molecule type" value="Genomic_DNA"/>
</dbReference>
<name>A0ABM6NME6_PSEO7</name>
<keyword evidence="2" id="KW-1185">Reference proteome</keyword>
<reference evidence="1 2" key="1">
    <citation type="submission" date="2015-06" db="EMBL/GenBank/DDBJ databases">
        <authorList>
            <person name="Xie B.-B."/>
            <person name="Rong J.-C."/>
            <person name="Qin Q.-L."/>
            <person name="Zhang Y.-Z."/>
        </authorList>
    </citation>
    <scope>NUCLEOTIDE SEQUENCE [LARGE SCALE GENOMIC DNA]</scope>
    <source>
        <strain evidence="1 2">JCM 20779</strain>
    </source>
</reference>
<evidence type="ECO:0000313" key="1">
    <source>
        <dbReference type="EMBL" id="ATD10160.1"/>
    </source>
</evidence>
<evidence type="ECO:0000313" key="2">
    <source>
        <dbReference type="Proteomes" id="UP000016521"/>
    </source>
</evidence>